<dbReference type="PROSITE" id="PS50069">
    <property type="entry name" value="CULLIN_2"/>
    <property type="match status" value="1"/>
</dbReference>
<dbReference type="SMART" id="SM01337">
    <property type="entry name" value="APC10"/>
    <property type="match status" value="1"/>
</dbReference>
<feature type="region of interest" description="Disordered" evidence="15">
    <location>
        <begin position="2487"/>
        <end position="2576"/>
    </location>
</feature>
<keyword evidence="9" id="KW-0833">Ubl conjugation pathway</keyword>
<dbReference type="Gene3D" id="2.30.30.30">
    <property type="match status" value="1"/>
</dbReference>
<dbReference type="GO" id="GO:0016740">
    <property type="term" value="F:transferase activity"/>
    <property type="evidence" value="ECO:0007669"/>
    <property type="project" value="UniProtKB-KW"/>
</dbReference>
<dbReference type="GO" id="GO:0008270">
    <property type="term" value="F:zinc ion binding"/>
    <property type="evidence" value="ECO:0007669"/>
    <property type="project" value="UniProtKB-KW"/>
</dbReference>
<dbReference type="InterPro" id="IPR017907">
    <property type="entry name" value="Znf_RING_CS"/>
</dbReference>
<evidence type="ECO:0000256" key="15">
    <source>
        <dbReference type="SAM" id="MobiDB-lite"/>
    </source>
</evidence>
<evidence type="ECO:0000256" key="11">
    <source>
        <dbReference type="ARBA" id="ARBA00022843"/>
    </source>
</evidence>
<evidence type="ECO:0000256" key="4">
    <source>
        <dbReference type="ARBA" id="ARBA00022499"/>
    </source>
</evidence>
<dbReference type="Gene3D" id="2.60.120.260">
    <property type="entry name" value="Galactose-binding domain-like"/>
    <property type="match status" value="1"/>
</dbReference>
<feature type="compositionally biased region" description="Polar residues" evidence="15">
    <location>
        <begin position="2487"/>
        <end position="2503"/>
    </location>
</feature>
<dbReference type="InterPro" id="IPR047560">
    <property type="entry name" value="Rcat_RBR_CUL9"/>
</dbReference>
<dbReference type="InterPro" id="IPR036317">
    <property type="entry name" value="Cullin_homology_sf"/>
</dbReference>
<dbReference type="SUPFAM" id="SSF48371">
    <property type="entry name" value="ARM repeat"/>
    <property type="match status" value="1"/>
</dbReference>
<evidence type="ECO:0000256" key="12">
    <source>
        <dbReference type="PROSITE-ProRule" id="PRU00175"/>
    </source>
</evidence>
<evidence type="ECO:0000256" key="14">
    <source>
        <dbReference type="SAM" id="Coils"/>
    </source>
</evidence>
<feature type="region of interest" description="Disordered" evidence="15">
    <location>
        <begin position="637"/>
        <end position="698"/>
    </location>
</feature>
<dbReference type="SUPFAM" id="SSF49785">
    <property type="entry name" value="Galactose-binding domain-like"/>
    <property type="match status" value="1"/>
</dbReference>
<feature type="compositionally biased region" description="Gly residues" evidence="15">
    <location>
        <begin position="53"/>
        <end position="74"/>
    </location>
</feature>
<dbReference type="InterPro" id="IPR044066">
    <property type="entry name" value="TRIAD_supradom"/>
</dbReference>
<dbReference type="InterPro" id="IPR019559">
    <property type="entry name" value="Cullin_neddylation_domain"/>
</dbReference>
<feature type="region of interest" description="Disordered" evidence="15">
    <location>
        <begin position="53"/>
        <end position="81"/>
    </location>
</feature>
<comment type="subcellular location">
    <subcellularLocation>
        <location evidence="1">Cytoplasm</location>
    </subcellularLocation>
</comment>
<dbReference type="InterPro" id="IPR013083">
    <property type="entry name" value="Znf_RING/FYVE/PHD"/>
</dbReference>
<comment type="similarity">
    <text evidence="13">Belongs to the cullin family.</text>
</comment>
<keyword evidence="4" id="KW-1017">Isopeptide bond</keyword>
<evidence type="ECO:0000256" key="10">
    <source>
        <dbReference type="ARBA" id="ARBA00022833"/>
    </source>
</evidence>
<keyword evidence="5" id="KW-0808">Transferase</keyword>
<dbReference type="SMART" id="SM00884">
    <property type="entry name" value="Cullin_Nedd8"/>
    <property type="match status" value="1"/>
</dbReference>
<dbReference type="InterPro" id="IPR036390">
    <property type="entry name" value="WH_DNA-bd_sf"/>
</dbReference>
<evidence type="ECO:0000256" key="1">
    <source>
        <dbReference type="ARBA" id="ARBA00004496"/>
    </source>
</evidence>
<keyword evidence="8 12" id="KW-0863">Zinc-finger</keyword>
<proteinExistence type="inferred from homology"/>
<dbReference type="InterPro" id="IPR014722">
    <property type="entry name" value="Rib_uL2_dom2"/>
</dbReference>
<dbReference type="InterPro" id="IPR016158">
    <property type="entry name" value="Cullin_homology"/>
</dbReference>
<evidence type="ECO:0000313" key="21">
    <source>
        <dbReference type="Proteomes" id="UP001557470"/>
    </source>
</evidence>
<evidence type="ECO:0000256" key="2">
    <source>
        <dbReference type="ARBA" id="ARBA00004906"/>
    </source>
</evidence>
<dbReference type="Pfam" id="PF03256">
    <property type="entry name" value="ANAPC10"/>
    <property type="match status" value="1"/>
</dbReference>
<feature type="coiled-coil region" evidence="14">
    <location>
        <begin position="2404"/>
        <end position="2434"/>
    </location>
</feature>
<dbReference type="Gene3D" id="3.30.230.130">
    <property type="entry name" value="Cullin, Chain C, Domain 2"/>
    <property type="match status" value="1"/>
</dbReference>
<feature type="region of interest" description="Disordered" evidence="15">
    <location>
        <begin position="347"/>
        <end position="372"/>
    </location>
</feature>
<evidence type="ECO:0000256" key="3">
    <source>
        <dbReference type="ARBA" id="ARBA00022490"/>
    </source>
</evidence>
<dbReference type="Gene3D" id="1.25.10.10">
    <property type="entry name" value="Leucine-rich Repeat Variant"/>
    <property type="match status" value="1"/>
</dbReference>
<dbReference type="EMBL" id="JAGEUA010000010">
    <property type="protein sequence ID" value="KAL0964327.1"/>
    <property type="molecule type" value="Genomic_DNA"/>
</dbReference>
<dbReference type="PROSITE" id="PS00518">
    <property type="entry name" value="ZF_RING_1"/>
    <property type="match status" value="1"/>
</dbReference>
<dbReference type="SUPFAM" id="SSF63748">
    <property type="entry name" value="Tudor/PWWP/MBT"/>
    <property type="match status" value="1"/>
</dbReference>
<feature type="domain" description="Cullin family profile" evidence="16">
    <location>
        <begin position="1597"/>
        <end position="1849"/>
    </location>
</feature>
<keyword evidence="11" id="KW-0832">Ubl conjugation</keyword>
<dbReference type="Pfam" id="PF01485">
    <property type="entry name" value="IBR"/>
    <property type="match status" value="1"/>
</dbReference>
<dbReference type="Gene3D" id="1.20.120.1750">
    <property type="match status" value="1"/>
</dbReference>
<dbReference type="Gene3D" id="3.30.40.10">
    <property type="entry name" value="Zinc/RING finger domain, C3HC4 (zinc finger)"/>
    <property type="match status" value="1"/>
</dbReference>
<organism evidence="20 21">
    <name type="scientific">Umbra pygmaea</name>
    <name type="common">Eastern mudminnow</name>
    <dbReference type="NCBI Taxonomy" id="75934"/>
    <lineage>
        <taxon>Eukaryota</taxon>
        <taxon>Metazoa</taxon>
        <taxon>Chordata</taxon>
        <taxon>Craniata</taxon>
        <taxon>Vertebrata</taxon>
        <taxon>Euteleostomi</taxon>
        <taxon>Actinopterygii</taxon>
        <taxon>Neopterygii</taxon>
        <taxon>Teleostei</taxon>
        <taxon>Protacanthopterygii</taxon>
        <taxon>Esociformes</taxon>
        <taxon>Umbridae</taxon>
        <taxon>Umbra</taxon>
    </lineage>
</organism>
<keyword evidence="7" id="KW-0677">Repeat</keyword>
<dbReference type="InterPro" id="IPR002867">
    <property type="entry name" value="IBR_dom"/>
</dbReference>
<keyword evidence="21" id="KW-1185">Reference proteome</keyword>
<dbReference type="Gene3D" id="1.20.1310.10">
    <property type="entry name" value="Cullin Repeats"/>
    <property type="match status" value="1"/>
</dbReference>
<dbReference type="PROSITE" id="PS51873">
    <property type="entry name" value="TRIAD"/>
    <property type="match status" value="1"/>
</dbReference>
<dbReference type="Pfam" id="PF23168">
    <property type="entry name" value="CUL7_CUL9_N"/>
    <property type="match status" value="1"/>
</dbReference>
<dbReference type="SUPFAM" id="SSF75632">
    <property type="entry name" value="Cullin homology domain"/>
    <property type="match status" value="1"/>
</dbReference>
<gene>
    <name evidence="20" type="ORF">UPYG_G00322300</name>
</gene>
<feature type="domain" description="RING-type" evidence="19">
    <location>
        <begin position="2114"/>
        <end position="2332"/>
    </location>
</feature>
<dbReference type="Pfam" id="PF10557">
    <property type="entry name" value="Cullin_Nedd8"/>
    <property type="match status" value="1"/>
</dbReference>
<dbReference type="CDD" id="cd20347">
    <property type="entry name" value="BRcat_RBR_CUL9"/>
    <property type="match status" value="1"/>
</dbReference>
<keyword evidence="6" id="KW-0479">Metal-binding</keyword>
<reference evidence="20 21" key="1">
    <citation type="submission" date="2024-06" db="EMBL/GenBank/DDBJ databases">
        <authorList>
            <person name="Pan Q."/>
            <person name="Wen M."/>
            <person name="Jouanno E."/>
            <person name="Zahm M."/>
            <person name="Klopp C."/>
            <person name="Cabau C."/>
            <person name="Louis A."/>
            <person name="Berthelot C."/>
            <person name="Parey E."/>
            <person name="Roest Crollius H."/>
            <person name="Montfort J."/>
            <person name="Robinson-Rechavi M."/>
            <person name="Bouchez O."/>
            <person name="Lampietro C."/>
            <person name="Lopez Roques C."/>
            <person name="Donnadieu C."/>
            <person name="Postlethwait J."/>
            <person name="Bobe J."/>
            <person name="Verreycken H."/>
            <person name="Guiguen Y."/>
        </authorList>
    </citation>
    <scope>NUCLEOTIDE SEQUENCE [LARGE SCALE GENOMIC DNA]</scope>
    <source>
        <strain evidence="20">Up_M1</strain>
        <tissue evidence="20">Testis</tissue>
    </source>
</reference>
<evidence type="ECO:0000259" key="18">
    <source>
        <dbReference type="PROSITE" id="PS51284"/>
    </source>
</evidence>
<dbReference type="InterPro" id="IPR059120">
    <property type="entry name" value="Cullin-like_AB"/>
</dbReference>
<dbReference type="Pfam" id="PF24742">
    <property type="entry name" value="ARM_CUL7_CUL9"/>
    <property type="match status" value="1"/>
</dbReference>
<dbReference type="Pfam" id="PF11515">
    <property type="entry name" value="Cul7"/>
    <property type="match status" value="1"/>
</dbReference>
<feature type="region of interest" description="Disordered" evidence="15">
    <location>
        <begin position="297"/>
        <end position="317"/>
    </location>
</feature>
<dbReference type="SUPFAM" id="SSF57850">
    <property type="entry name" value="RING/U-box"/>
    <property type="match status" value="2"/>
</dbReference>
<evidence type="ECO:0000259" key="19">
    <source>
        <dbReference type="PROSITE" id="PS51873"/>
    </source>
</evidence>
<dbReference type="InterPro" id="IPR047561">
    <property type="entry name" value="BRcat_RBR_CUL9"/>
</dbReference>
<dbReference type="SMART" id="SM00647">
    <property type="entry name" value="IBR"/>
    <property type="match status" value="2"/>
</dbReference>
<feature type="compositionally biased region" description="Low complexity" evidence="15">
    <location>
        <begin position="655"/>
        <end position="666"/>
    </location>
</feature>
<evidence type="ECO:0000256" key="8">
    <source>
        <dbReference type="ARBA" id="ARBA00022771"/>
    </source>
</evidence>
<accession>A0ABD0WKW8</accession>
<dbReference type="InterPro" id="IPR001841">
    <property type="entry name" value="Znf_RING"/>
</dbReference>
<dbReference type="InterPro" id="IPR021097">
    <property type="entry name" value="CPH_domain"/>
</dbReference>
<dbReference type="InterPro" id="IPR056405">
    <property type="entry name" value="ARM_CUL7_CUL9"/>
</dbReference>
<name>A0ABD0WKW8_UMBPY</name>
<evidence type="ECO:0000259" key="17">
    <source>
        <dbReference type="PROSITE" id="PS50089"/>
    </source>
</evidence>
<dbReference type="InterPro" id="IPR036388">
    <property type="entry name" value="WH-like_DNA-bd_sf"/>
</dbReference>
<feature type="compositionally biased region" description="Acidic residues" evidence="15">
    <location>
        <begin position="682"/>
        <end position="698"/>
    </location>
</feature>
<dbReference type="SUPFAM" id="SSF46785">
    <property type="entry name" value="Winged helix' DNA-binding domain"/>
    <property type="match status" value="1"/>
</dbReference>
<evidence type="ECO:0000313" key="20">
    <source>
        <dbReference type="EMBL" id="KAL0964327.1"/>
    </source>
</evidence>
<sequence>MVGERRNGNLVVQLGPKLQAYPEELIRQRRTHDGQTEYLIRWCLLAIDDGSGSGGGSNEAGGGAGSSSGVGGSSGSTSGESKTENILMWMSTEDVYANCPTLLGKRKADTQRPLQEEERPSGEFPADVTFDEVELSDMKDDVKNLVKRARKQMAKKSDFAISITHTIHVLSAYASIGSLVGVFKETGALDLLMELLCNKERQTRRSAGKMLRALASHDAGSRAYVLLSLSQQDGIEQHMDFDNRFTLLELFAETTSSEEHGISFEGIHLPQIPGKLLFSLVKRYLCVTSLMDKLNTAGVESSSERQEASGSSGVGHQAENLRVQREFEFTMAMANLISELVRVMGWDRNRQPPPQPCSPVQGGNDGEAQEDVPPRRMLRSIFQPRFSASPVAASSTMAVAATPPKKKTGNGFKTRTDFASRSAYVEYVQDNLKSGMLVRMLEDYEEVSSGDEGDFRYSNDGSPPVQVYWNSLSRTYWVHWHMVEILGTGTSGQGEKDTQEKASNLTETIKLTAVSQTFFSKPPGGLYSLPYLAEGLNVDGATLSRAEWWEVLFFIKKLEPKQQQEVNNILRQNLDEQMSDVDEATLIQLLVPGEVARKLLHYLKQTLQNSCLWDLLCSHAFSKHYLRHGGGEMEDDELLANGSSGSSVLGGGQNTSSSASTCSSSSFAMGSLSKKPKKDMDYCSDNESDLPMEDESNYPDDLEEKMKVFNNPKVQGKKTTLEKLGEVVDIMKKSGSDPGQQLAGMKFILTILEDEAPQERSSLRNETVQAIRDKVLKLLVEMLCGQPKENIVMVLRLTRALMVKYEWRVSFATEGGVKAILTCMQEYPTVPHVQQVALAALMVITGASKHDLGNMSSCYIPLSESGTPMMLGVFASIGSATPEGSKGLLAAIPAAIELMLNTPGCMASVRNGLLVIIMLISSSKSLAEQLVACGVSAMLKKCLAASRPENMLAIIALNHISMVHKLEKKESKDELDFKDTELKMLVVSLKEMTATKEVILTLEQLLCDDTSQLEEERNQVTRSRETYQDLVSLMDQHRADRAAQLSILRILNKFLDNYQEDLLPWHESIEPCLSSMTAFINDREVVQLLIRFLYRLASLNKDYAVVMCRLGTKDALVKALDKHSINLLMVTELRDLITDCEKYASLYKKMTTSVLAGCIQMVLGQIEEHRRSHQPINIPFFDVFLRNLCQGSSVELKEDKCWEKVEVSSNHHRANKLTDKNPKTYWESNGCTGSHFINIYMHKGVVIRQLAVLVASEDSSYMPARMVVLGGDDPTNINTELSTVNVPPSASRIVLLENMTRFWAIVQIRIKRCQQGGIDTRVHGFEVLGPKPTFWPVFKEQLCCRTYLFYTTKAHTWCQEILEDRTQLLQLFNKLNSALRHEQMFADRFLPDAEAAEALGRTCWEALITPIVQSITISETPVLSPLAWLLSEYLDNAESARRCKSRAAIFNSRVRRLTHLLVHVDTSRVDTEELKAPIKCKGINRSKDLKNGKESKNKDAAAVSASCSASSVKPKVKNTSSIAGIALCWQGVVQRQVKKFLDSTCSLPDFVERYKNMYLHLKNAMEELFGQQTAFVLALRHGFSAALLQLSILTAMHVSERFAQYIDLMIQESGVDSGNVDTLNQLQQFLEPMLFLSGLEFANTFEHFYRYYLGDRLLGQGKLWLENAVIMQIGTCFPNRFPQQMLKNMSESEELQQEFHLYRLQQLDKTLQDLDEEMMDDQSSEPDVESEVKVLVLSPRCWAVSSPCYMDNPSRYFPKELCTYLTEFTDFYTNSQCMYNLTHSKPRRLQWTWLGHAELLYGSSTLYVSTLQMYVLLQFNHQEDVSVEALQQATGLSPTMLAHALSPLISEKGILIQTSPDNNVVKGVLRLNKKCLSQSLGNHTYCYLLPKQTYLNVDEDAARSLERKRMFIYCLIVHIMKAEKEMHIDNLVFKVLDTCQKREATRTPGSVRFSCSTTDVLSCVMHVISKGYIRRNEDSPHIVEFLPEDPSTPQKGQAHFSFSKAELQNNPSSSADISLDNIIAAPQSAEDGVLEAVLLSMGRTMNQEEVQQLMQRTVQQVSSTLSLDLDRAEHLLVHCKWNVDVLIQRYTDDSEALVVAAGLKGRNPQPPPSPVSSCPVCLISLTAETDPAPTLCCMHYCCRSCWQEYLTARIEQNLVMNCNCPITDCRAQPTSQFFFNILTDKDTIAKYESALLRGYVECCSNLTWCTNPLGCDQILCKENIGSMGTCSKCCWSSCFSCNFPEAHYPASCSHMSQWMDDGGYYEGMTMEAQSKHLAKLISKRCPSCQAQIEKNEGCLHMTCAKCNHGFCWRCLKPWKPTHKDYYNCSAMVSKAARQEKKFQDYNERCTFHNQAKDFAINLESKVSSINEALQMKSLTFVIDACKILAQARKVLAYSCVYSYYNQDTEKMDVMEQQMEALELHTNALQILLEETLLQCTDLASCVRLLKPEHLNTGLELIRRIQERLVAILQHSIQDFRVGYNSKTGQEQESAQASNLSKTADANKAAGGSESGDSDNNNHGEDAGDEAEEDDEYDDEYVPEWHEDYDEDDIDEDDFFSDDDESENQERDFSPFD</sequence>
<dbReference type="InterPro" id="IPR016024">
    <property type="entry name" value="ARM-type_fold"/>
</dbReference>
<comment type="caution">
    <text evidence="20">The sequence shown here is derived from an EMBL/GenBank/DDBJ whole genome shotgun (WGS) entry which is preliminary data.</text>
</comment>
<dbReference type="InterPro" id="IPR004939">
    <property type="entry name" value="APC_su10/DOC_dom"/>
</dbReference>
<evidence type="ECO:0000259" key="16">
    <source>
        <dbReference type="PROSITE" id="PS50069"/>
    </source>
</evidence>
<evidence type="ECO:0008006" key="22">
    <source>
        <dbReference type="Google" id="ProtNLM"/>
    </source>
</evidence>
<comment type="pathway">
    <text evidence="2">Protein modification; protein ubiquitination.</text>
</comment>
<evidence type="ECO:0000256" key="9">
    <source>
        <dbReference type="ARBA" id="ARBA00022786"/>
    </source>
</evidence>
<feature type="compositionally biased region" description="Basic and acidic residues" evidence="15">
    <location>
        <begin position="2567"/>
        <end position="2576"/>
    </location>
</feature>
<dbReference type="Gene3D" id="1.10.10.10">
    <property type="entry name" value="Winged helix-like DNA-binding domain superfamily/Winged helix DNA-binding domain"/>
    <property type="match status" value="1"/>
</dbReference>
<dbReference type="PROSITE" id="PS51284">
    <property type="entry name" value="DOC"/>
    <property type="match status" value="1"/>
</dbReference>
<keyword evidence="10" id="KW-0862">Zinc</keyword>
<feature type="domain" description="RING-type" evidence="17">
    <location>
        <begin position="2285"/>
        <end position="2328"/>
    </location>
</feature>
<dbReference type="Pfam" id="PF26557">
    <property type="entry name" value="Cullin_AB"/>
    <property type="match status" value="1"/>
</dbReference>
<dbReference type="PROSITE" id="PS50089">
    <property type="entry name" value="ZF_RING_2"/>
    <property type="match status" value="1"/>
</dbReference>
<evidence type="ECO:0000256" key="13">
    <source>
        <dbReference type="PROSITE-ProRule" id="PRU00330"/>
    </source>
</evidence>
<feature type="compositionally biased region" description="Acidic residues" evidence="15">
    <location>
        <begin position="2526"/>
        <end position="2566"/>
    </location>
</feature>
<protein>
    <recommendedName>
        <fullName evidence="22">Cullin-9</fullName>
    </recommendedName>
</protein>
<dbReference type="InterPro" id="IPR055486">
    <property type="entry name" value="CUL7/CUL9_N"/>
</dbReference>
<dbReference type="Proteomes" id="UP001557470">
    <property type="component" value="Unassembled WGS sequence"/>
</dbReference>
<dbReference type="Pfam" id="PF22191">
    <property type="entry name" value="IBR_1"/>
    <property type="match status" value="1"/>
</dbReference>
<dbReference type="CDD" id="cd20359">
    <property type="entry name" value="Rcat_RBR_CUL9"/>
    <property type="match status" value="1"/>
</dbReference>
<dbReference type="InterPro" id="IPR011989">
    <property type="entry name" value="ARM-like"/>
</dbReference>
<evidence type="ECO:0000256" key="5">
    <source>
        <dbReference type="ARBA" id="ARBA00022679"/>
    </source>
</evidence>
<keyword evidence="14" id="KW-0175">Coiled coil</keyword>
<evidence type="ECO:0000256" key="6">
    <source>
        <dbReference type="ARBA" id="ARBA00022723"/>
    </source>
</evidence>
<keyword evidence="3" id="KW-0963">Cytoplasm</keyword>
<dbReference type="PANTHER" id="PTHR22771:SF4">
    <property type="entry name" value="CULLIN 7-RELATED"/>
    <property type="match status" value="1"/>
</dbReference>
<dbReference type="PANTHER" id="PTHR22771">
    <property type="entry name" value="CULLIN AND GALACTOSE-BINDING DOMAIN-CONTAINING"/>
    <property type="match status" value="1"/>
</dbReference>
<dbReference type="InterPro" id="IPR045093">
    <property type="entry name" value="Cullin"/>
</dbReference>
<dbReference type="GO" id="GO:0005737">
    <property type="term" value="C:cytoplasm"/>
    <property type="evidence" value="ECO:0007669"/>
    <property type="project" value="UniProtKB-SubCell"/>
</dbReference>
<evidence type="ECO:0000256" key="7">
    <source>
        <dbReference type="ARBA" id="ARBA00022737"/>
    </source>
</evidence>
<feature type="domain" description="DOC" evidence="18">
    <location>
        <begin position="1175"/>
        <end position="1354"/>
    </location>
</feature>
<dbReference type="InterPro" id="IPR008979">
    <property type="entry name" value="Galactose-bd-like_sf"/>
</dbReference>